<dbReference type="InterPro" id="IPR005170">
    <property type="entry name" value="Transptr-assoc_dom"/>
</dbReference>
<comment type="subcellular location">
    <subcellularLocation>
        <location evidence="1">Membrane</location>
        <topology evidence="1">Multi-pass membrane protein</topology>
    </subcellularLocation>
</comment>
<keyword evidence="6 8" id="KW-0472">Membrane</keyword>
<evidence type="ECO:0000256" key="9">
    <source>
        <dbReference type="SAM" id="Phobius"/>
    </source>
</evidence>
<evidence type="ECO:0000256" key="1">
    <source>
        <dbReference type="ARBA" id="ARBA00004141"/>
    </source>
</evidence>
<dbReference type="InterPro" id="IPR002550">
    <property type="entry name" value="CNNM"/>
</dbReference>
<name>A0A0S7WVM4_UNCT6</name>
<dbReference type="InterPro" id="IPR036318">
    <property type="entry name" value="FAD-bd_PCMH-like_sf"/>
</dbReference>
<keyword evidence="3" id="KW-0677">Repeat</keyword>
<evidence type="ECO:0000259" key="11">
    <source>
        <dbReference type="PROSITE" id="PS51846"/>
    </source>
</evidence>
<evidence type="ECO:0000256" key="8">
    <source>
        <dbReference type="PROSITE-ProRule" id="PRU01193"/>
    </source>
</evidence>
<evidence type="ECO:0000259" key="10">
    <source>
        <dbReference type="PROSITE" id="PS51371"/>
    </source>
</evidence>
<dbReference type="InterPro" id="IPR016169">
    <property type="entry name" value="FAD-bd_PCMH_sub2"/>
</dbReference>
<accession>A0A0S7WVM4</accession>
<feature type="domain" description="CNNM transmembrane" evidence="11">
    <location>
        <begin position="1"/>
        <end position="185"/>
    </location>
</feature>
<dbReference type="FunFam" id="3.10.580.10:FF:000002">
    <property type="entry name" value="Magnesium/cobalt efflux protein CorC"/>
    <property type="match status" value="1"/>
</dbReference>
<dbReference type="SMART" id="SM00116">
    <property type="entry name" value="CBS"/>
    <property type="match status" value="2"/>
</dbReference>
<feature type="transmembrane region" description="Helical" evidence="9">
    <location>
        <begin position="128"/>
        <end position="151"/>
    </location>
</feature>
<organism evidence="12 13">
    <name type="scientific">candidate division TA06 bacterium DG_24</name>
    <dbReference type="NCBI Taxonomy" id="1703770"/>
    <lineage>
        <taxon>Bacteria</taxon>
        <taxon>Bacteria division TA06</taxon>
    </lineage>
</organism>
<dbReference type="PROSITE" id="PS51371">
    <property type="entry name" value="CBS"/>
    <property type="match status" value="2"/>
</dbReference>
<keyword evidence="2 8" id="KW-0812">Transmembrane</keyword>
<dbReference type="InterPro" id="IPR044751">
    <property type="entry name" value="Ion_transp-like_CBS"/>
</dbReference>
<sequence>MTQLIAAIVFLLFTGFFAGSETALVTVNKIRLRHRAANGIRGAILAQRLLDDPNRMLTTILVGTNLCLVITSVLATDLFIASFGRTGAVMATILVPLIVVTAAEIIPKTVSYARADRISTIVAAPLSLFYYLLLPLIAVTTAFSRGLLWLLDIPSRGRTQPLFTKRDLKLATREAERTGVVGLTGRKLLSEFLDFSEMKVREVMVPRVAMVCAPREATLSDVLDLVSRYGHSRIPITDGDIDHIIGVVHVMDLLRLSSSEDHIEGIIRPIRFVPESKGCHELLEELREERGHLAIVVDEYGGTAGLVTLENLLEELVGDIWDEHDLKYILYDETAKGVYIVDGRARIDDLKDQLGLEVPEGDYETISGFLTAHFGEIPARGTVHRTQNLRLTVLRSSAHRVERLKVEVSR</sequence>
<dbReference type="Proteomes" id="UP000052008">
    <property type="component" value="Unassembled WGS sequence"/>
</dbReference>
<evidence type="ECO:0000256" key="5">
    <source>
        <dbReference type="ARBA" id="ARBA00023122"/>
    </source>
</evidence>
<dbReference type="PANTHER" id="PTHR22777:SF17">
    <property type="entry name" value="UPF0053 PROTEIN SLL0260"/>
    <property type="match status" value="1"/>
</dbReference>
<dbReference type="SMART" id="SM01091">
    <property type="entry name" value="CorC_HlyC"/>
    <property type="match status" value="1"/>
</dbReference>
<reference evidence="12 13" key="1">
    <citation type="journal article" date="2015" name="Microbiome">
        <title>Genomic resolution of linkages in carbon, nitrogen, and sulfur cycling among widespread estuary sediment bacteria.</title>
        <authorList>
            <person name="Baker B.J."/>
            <person name="Lazar C.S."/>
            <person name="Teske A.P."/>
            <person name="Dick G.J."/>
        </authorList>
    </citation>
    <scope>NUCLEOTIDE SEQUENCE [LARGE SCALE GENOMIC DNA]</scope>
    <source>
        <strain evidence="12">DG_24</strain>
    </source>
</reference>
<dbReference type="GO" id="GO:0050660">
    <property type="term" value="F:flavin adenine dinucleotide binding"/>
    <property type="evidence" value="ECO:0007669"/>
    <property type="project" value="InterPro"/>
</dbReference>
<dbReference type="Pfam" id="PF01595">
    <property type="entry name" value="CNNM"/>
    <property type="match status" value="1"/>
</dbReference>
<feature type="domain" description="CBS" evidence="10">
    <location>
        <begin position="204"/>
        <end position="264"/>
    </location>
</feature>
<dbReference type="Gene3D" id="3.30.465.10">
    <property type="match status" value="1"/>
</dbReference>
<keyword evidence="5 7" id="KW-0129">CBS domain</keyword>
<dbReference type="PANTHER" id="PTHR22777">
    <property type="entry name" value="HEMOLYSIN-RELATED"/>
    <property type="match status" value="1"/>
</dbReference>
<evidence type="ECO:0000256" key="6">
    <source>
        <dbReference type="ARBA" id="ARBA00023136"/>
    </source>
</evidence>
<dbReference type="GO" id="GO:0005886">
    <property type="term" value="C:plasma membrane"/>
    <property type="evidence" value="ECO:0007669"/>
    <property type="project" value="TreeGrafter"/>
</dbReference>
<dbReference type="AlphaFoldDB" id="A0A0S7WVM4"/>
<protein>
    <recommendedName>
        <fullName evidence="14">HlyC/CorC family transporter</fullName>
    </recommendedName>
</protein>
<dbReference type="PROSITE" id="PS51846">
    <property type="entry name" value="CNNM"/>
    <property type="match status" value="1"/>
</dbReference>
<evidence type="ECO:0000256" key="4">
    <source>
        <dbReference type="ARBA" id="ARBA00022989"/>
    </source>
</evidence>
<dbReference type="Pfam" id="PF00571">
    <property type="entry name" value="CBS"/>
    <property type="match status" value="2"/>
</dbReference>
<dbReference type="InterPro" id="IPR046342">
    <property type="entry name" value="CBS_dom_sf"/>
</dbReference>
<dbReference type="PATRIC" id="fig|1703770.3.peg.1628"/>
<gene>
    <name evidence="12" type="ORF">AMJ39_04035</name>
</gene>
<evidence type="ECO:0000256" key="3">
    <source>
        <dbReference type="ARBA" id="ARBA00022737"/>
    </source>
</evidence>
<evidence type="ECO:0000256" key="2">
    <source>
        <dbReference type="ARBA" id="ARBA00022692"/>
    </source>
</evidence>
<feature type="transmembrane region" description="Helical" evidence="9">
    <location>
        <begin position="87"/>
        <end position="108"/>
    </location>
</feature>
<dbReference type="Gene3D" id="3.10.580.10">
    <property type="entry name" value="CBS-domain"/>
    <property type="match status" value="1"/>
</dbReference>
<comment type="caution">
    <text evidence="12">The sequence shown here is derived from an EMBL/GenBank/DDBJ whole genome shotgun (WGS) entry which is preliminary data.</text>
</comment>
<feature type="transmembrane region" description="Helical" evidence="9">
    <location>
        <begin position="56"/>
        <end position="80"/>
    </location>
</feature>
<dbReference type="STRING" id="1703770.AMJ39_04035"/>
<feature type="domain" description="CBS" evidence="10">
    <location>
        <begin position="266"/>
        <end position="326"/>
    </location>
</feature>
<dbReference type="SUPFAM" id="SSF56176">
    <property type="entry name" value="FAD-binding/transporter-associated domain-like"/>
    <property type="match status" value="1"/>
</dbReference>
<keyword evidence="4 8" id="KW-1133">Transmembrane helix</keyword>
<evidence type="ECO:0000313" key="12">
    <source>
        <dbReference type="EMBL" id="KPJ53676.1"/>
    </source>
</evidence>
<dbReference type="Pfam" id="PF03471">
    <property type="entry name" value="CorC_HlyC"/>
    <property type="match status" value="1"/>
</dbReference>
<evidence type="ECO:0000313" key="13">
    <source>
        <dbReference type="Proteomes" id="UP000052008"/>
    </source>
</evidence>
<dbReference type="EMBL" id="LIZS01000015">
    <property type="protein sequence ID" value="KPJ53676.1"/>
    <property type="molecule type" value="Genomic_DNA"/>
</dbReference>
<dbReference type="SUPFAM" id="SSF54631">
    <property type="entry name" value="CBS-domain pair"/>
    <property type="match status" value="1"/>
</dbReference>
<dbReference type="CDD" id="cd04590">
    <property type="entry name" value="CBS_pair_CorC_HlyC_assoc"/>
    <property type="match status" value="1"/>
</dbReference>
<evidence type="ECO:0008006" key="14">
    <source>
        <dbReference type="Google" id="ProtNLM"/>
    </source>
</evidence>
<proteinExistence type="predicted"/>
<evidence type="ECO:0000256" key="7">
    <source>
        <dbReference type="PROSITE-ProRule" id="PRU00703"/>
    </source>
</evidence>
<dbReference type="InterPro" id="IPR000644">
    <property type="entry name" value="CBS_dom"/>
</dbReference>